<feature type="region of interest" description="Disordered" evidence="1">
    <location>
        <begin position="1"/>
        <end position="43"/>
    </location>
</feature>
<evidence type="ECO:0000313" key="2">
    <source>
        <dbReference type="EMBL" id="TVU47606.1"/>
    </source>
</evidence>
<dbReference type="Proteomes" id="UP000324897">
    <property type="component" value="Chromosome 5"/>
</dbReference>
<organism evidence="2 3">
    <name type="scientific">Eragrostis curvula</name>
    <name type="common">weeping love grass</name>
    <dbReference type="NCBI Taxonomy" id="38414"/>
    <lineage>
        <taxon>Eukaryota</taxon>
        <taxon>Viridiplantae</taxon>
        <taxon>Streptophyta</taxon>
        <taxon>Embryophyta</taxon>
        <taxon>Tracheophyta</taxon>
        <taxon>Spermatophyta</taxon>
        <taxon>Magnoliopsida</taxon>
        <taxon>Liliopsida</taxon>
        <taxon>Poales</taxon>
        <taxon>Poaceae</taxon>
        <taxon>PACMAD clade</taxon>
        <taxon>Chloridoideae</taxon>
        <taxon>Eragrostideae</taxon>
        <taxon>Eragrostidinae</taxon>
        <taxon>Eragrostis</taxon>
    </lineage>
</organism>
<sequence>MTDGAGLAFDASDDQHDIARGKGLLGGRPRPSSSASGAVKGQGKSFQCKLVSAKMGIKYVKTNLLRFLSYFHCSSVAIRGANRVALAHCVAVLS</sequence>
<feature type="compositionally biased region" description="Low complexity" evidence="1">
    <location>
        <begin position="27"/>
        <end position="38"/>
    </location>
</feature>
<reference evidence="2 3" key="1">
    <citation type="journal article" date="2019" name="Sci. Rep.">
        <title>A high-quality genome of Eragrostis curvula grass provides insights into Poaceae evolution and supports new strategies to enhance forage quality.</title>
        <authorList>
            <person name="Carballo J."/>
            <person name="Santos B.A.C.M."/>
            <person name="Zappacosta D."/>
            <person name="Garbus I."/>
            <person name="Selva J.P."/>
            <person name="Gallo C.A."/>
            <person name="Diaz A."/>
            <person name="Albertini E."/>
            <person name="Caccamo M."/>
            <person name="Echenique V."/>
        </authorList>
    </citation>
    <scope>NUCLEOTIDE SEQUENCE [LARGE SCALE GENOMIC DNA]</scope>
    <source>
        <strain evidence="3">cv. Victoria</strain>
        <tissue evidence="2">Leaf</tissue>
    </source>
</reference>
<comment type="caution">
    <text evidence="2">The sequence shown here is derived from an EMBL/GenBank/DDBJ whole genome shotgun (WGS) entry which is preliminary data.</text>
</comment>
<keyword evidence="3" id="KW-1185">Reference proteome</keyword>
<proteinExistence type="predicted"/>
<feature type="non-terminal residue" evidence="2">
    <location>
        <position position="1"/>
    </location>
</feature>
<evidence type="ECO:0000313" key="3">
    <source>
        <dbReference type="Proteomes" id="UP000324897"/>
    </source>
</evidence>
<dbReference type="Gramene" id="TVU47606">
    <property type="protein sequence ID" value="TVU47606"/>
    <property type="gene ID" value="EJB05_07212"/>
</dbReference>
<dbReference type="EMBL" id="RWGY01000004">
    <property type="protein sequence ID" value="TVU47606.1"/>
    <property type="molecule type" value="Genomic_DNA"/>
</dbReference>
<protein>
    <submittedName>
        <fullName evidence="2">Uncharacterized protein</fullName>
    </submittedName>
</protein>
<gene>
    <name evidence="2" type="ORF">EJB05_07212</name>
</gene>
<evidence type="ECO:0000256" key="1">
    <source>
        <dbReference type="SAM" id="MobiDB-lite"/>
    </source>
</evidence>
<dbReference type="AlphaFoldDB" id="A0A5J9WI40"/>
<name>A0A5J9WI40_9POAL</name>
<accession>A0A5J9WI40</accession>